<feature type="transmembrane region" description="Helical" evidence="9">
    <location>
        <begin position="469"/>
        <end position="488"/>
    </location>
</feature>
<keyword evidence="13" id="KW-1185">Reference proteome</keyword>
<organism evidence="12 13">
    <name type="scientific">Pseudarthrobacter niigatensis</name>
    <dbReference type="NCBI Taxonomy" id="369935"/>
    <lineage>
        <taxon>Bacteria</taxon>
        <taxon>Bacillati</taxon>
        <taxon>Actinomycetota</taxon>
        <taxon>Actinomycetes</taxon>
        <taxon>Micrococcales</taxon>
        <taxon>Micrococcaceae</taxon>
        <taxon>Pseudarthrobacter</taxon>
    </lineage>
</organism>
<dbReference type="InterPro" id="IPR056785">
    <property type="entry name" value="YkcA/B-like_C"/>
</dbReference>
<evidence type="ECO:0000256" key="8">
    <source>
        <dbReference type="SAM" id="MobiDB-lite"/>
    </source>
</evidence>
<feature type="domain" description="Glycosyltransferase RgtA/B/C/D-like" evidence="10">
    <location>
        <begin position="120"/>
        <end position="285"/>
    </location>
</feature>
<protein>
    <submittedName>
        <fullName evidence="12">4-amino-4-deoxy-L-arabinose transferase-like glycosyltransferase</fullName>
    </submittedName>
</protein>
<feature type="transmembrane region" description="Helical" evidence="9">
    <location>
        <begin position="383"/>
        <end position="403"/>
    </location>
</feature>
<feature type="compositionally biased region" description="Gly residues" evidence="8">
    <location>
        <begin position="536"/>
        <end position="563"/>
    </location>
</feature>
<feature type="transmembrane region" description="Helical" evidence="9">
    <location>
        <begin position="204"/>
        <end position="222"/>
    </location>
</feature>
<comment type="caution">
    <text evidence="12">The sequence shown here is derived from an EMBL/GenBank/DDBJ whole genome shotgun (WGS) entry which is preliminary data.</text>
</comment>
<accession>A0AAJ1SUI3</accession>
<keyword evidence="4 12" id="KW-0808">Transferase</keyword>
<dbReference type="InterPro" id="IPR038731">
    <property type="entry name" value="RgtA/B/C-like"/>
</dbReference>
<dbReference type="GO" id="GO:0010041">
    <property type="term" value="P:response to iron(III) ion"/>
    <property type="evidence" value="ECO:0007669"/>
    <property type="project" value="TreeGrafter"/>
</dbReference>
<dbReference type="Pfam" id="PF24878">
    <property type="entry name" value="YkcB_C"/>
    <property type="match status" value="1"/>
</dbReference>
<feature type="transmembrane region" description="Helical" evidence="9">
    <location>
        <begin position="436"/>
        <end position="457"/>
    </location>
</feature>
<keyword evidence="6 9" id="KW-1133">Transmembrane helix</keyword>
<feature type="transmembrane region" description="Helical" evidence="9">
    <location>
        <begin position="270"/>
        <end position="289"/>
    </location>
</feature>
<dbReference type="AlphaFoldDB" id="A0AAJ1SUI3"/>
<feature type="transmembrane region" description="Helical" evidence="9">
    <location>
        <begin position="409"/>
        <end position="429"/>
    </location>
</feature>
<gene>
    <name evidence="12" type="ORF">J2T23_003357</name>
</gene>
<evidence type="ECO:0000313" key="12">
    <source>
        <dbReference type="EMBL" id="MDQ0147446.1"/>
    </source>
</evidence>
<keyword evidence="3" id="KW-0328">Glycosyltransferase</keyword>
<dbReference type="PANTHER" id="PTHR33908">
    <property type="entry name" value="MANNOSYLTRANSFERASE YKCB-RELATED"/>
    <property type="match status" value="1"/>
</dbReference>
<feature type="transmembrane region" description="Helical" evidence="9">
    <location>
        <begin position="228"/>
        <end position="258"/>
    </location>
</feature>
<evidence type="ECO:0000313" key="13">
    <source>
        <dbReference type="Proteomes" id="UP001239267"/>
    </source>
</evidence>
<evidence type="ECO:0000256" key="5">
    <source>
        <dbReference type="ARBA" id="ARBA00022692"/>
    </source>
</evidence>
<dbReference type="GO" id="GO:0005886">
    <property type="term" value="C:plasma membrane"/>
    <property type="evidence" value="ECO:0007669"/>
    <property type="project" value="UniProtKB-SubCell"/>
</dbReference>
<evidence type="ECO:0000256" key="9">
    <source>
        <dbReference type="SAM" id="Phobius"/>
    </source>
</evidence>
<dbReference type="GO" id="GO:0009103">
    <property type="term" value="P:lipopolysaccharide biosynthetic process"/>
    <property type="evidence" value="ECO:0007669"/>
    <property type="project" value="UniProtKB-ARBA"/>
</dbReference>
<dbReference type="RefSeq" id="WP_307361784.1">
    <property type="nucleotide sequence ID" value="NZ_JAUSTB010000013.1"/>
</dbReference>
<feature type="compositionally biased region" description="Gly residues" evidence="8">
    <location>
        <begin position="584"/>
        <end position="602"/>
    </location>
</feature>
<proteinExistence type="predicted"/>
<dbReference type="Proteomes" id="UP001239267">
    <property type="component" value="Unassembled WGS sequence"/>
</dbReference>
<evidence type="ECO:0000259" key="10">
    <source>
        <dbReference type="Pfam" id="PF13231"/>
    </source>
</evidence>
<keyword evidence="2" id="KW-1003">Cell membrane</keyword>
<dbReference type="InterPro" id="IPR050297">
    <property type="entry name" value="LipidA_mod_glycosyltrf_83"/>
</dbReference>
<evidence type="ECO:0000256" key="4">
    <source>
        <dbReference type="ARBA" id="ARBA00022679"/>
    </source>
</evidence>
<evidence type="ECO:0000256" key="1">
    <source>
        <dbReference type="ARBA" id="ARBA00004651"/>
    </source>
</evidence>
<feature type="domain" description="Putative mannosyltransferase YkcA/B-like C-terminal" evidence="11">
    <location>
        <begin position="611"/>
        <end position="700"/>
    </location>
</feature>
<sequence length="717" mass="72620">MASHYPTPPFSSTATGVERPSWARAAGPRAVRARAADDGGTTSAGDSGTKSVRPPRNPQALRRHLELAAVLAGTAVLYLWNLGASGWANAFYSAAAQAGSQDRTAWFFGSSDAANSITVDKPPASLWIMGLSVRIFGLNPWSILVPQALMGVGAAWLLHLAVRRAAVQATGDHTVAHRAGLLGAAVLALTPVATLMFRFNNPDALLVLLMTAAGYGILRAIQEDRLRWLLLAGVFLGFGFLAKQLQVLLVVPGFALAYMVAGPGRLGRRLLRLAAAGAAMVVSAGWWLAAVELTPASMRPYIGGSQDNSILELTLGYNGLGRLTGDETGSVGGGNGWGVPGLFRMFNSEFGGQIAWLLPSALILAAGLLWVGRRAPRTDPVRASVVAWGSWVLVTGLVFSYMAGIIHPYYAVALAPGIAALTGLGAVLLWQHRQQLAAAIPLAAAVAAAALTAFSLLGTTSAYGPWLRWLVLAAGLAASAGVGLNRFLGRRSLQRTTAVLAVAASLAGPLAYSVSTASAVHSGAIVSAGPTSGFGAGPGGTGPGGAPGGTGGNGNGFGTGGTGSTAQGTQGQGTQGQGFRQPGTQGGTGFAGGRSGGMGGLLGAPTPSAGLLTALRAGASSYTWAAAVVGSNNAAGYQLATELPVMAVGGFNGTDPSPTLAQFQELVSQGKIHFFIAGGTMRSTSGSDAATQIAEWVAANFQSQSIGGTTVYALAGQ</sequence>
<dbReference type="EMBL" id="JAUSTB010000013">
    <property type="protein sequence ID" value="MDQ0147446.1"/>
    <property type="molecule type" value="Genomic_DNA"/>
</dbReference>
<evidence type="ECO:0000256" key="7">
    <source>
        <dbReference type="ARBA" id="ARBA00023136"/>
    </source>
</evidence>
<feature type="region of interest" description="Disordered" evidence="8">
    <location>
        <begin position="536"/>
        <end position="602"/>
    </location>
</feature>
<evidence type="ECO:0000256" key="3">
    <source>
        <dbReference type="ARBA" id="ARBA00022676"/>
    </source>
</evidence>
<feature type="transmembrane region" description="Helical" evidence="9">
    <location>
        <begin position="179"/>
        <end position="197"/>
    </location>
</feature>
<keyword evidence="5 9" id="KW-0812">Transmembrane</keyword>
<reference evidence="12 13" key="1">
    <citation type="submission" date="2023-07" db="EMBL/GenBank/DDBJ databases">
        <title>Sorghum-associated microbial communities from plants grown in Nebraska, USA.</title>
        <authorList>
            <person name="Schachtman D."/>
        </authorList>
    </citation>
    <scope>NUCLEOTIDE SEQUENCE [LARGE SCALE GENOMIC DNA]</scope>
    <source>
        <strain evidence="12 13">DS1001</strain>
    </source>
</reference>
<feature type="transmembrane region" description="Helical" evidence="9">
    <location>
        <begin position="350"/>
        <end position="371"/>
    </location>
</feature>
<comment type="subcellular location">
    <subcellularLocation>
        <location evidence="1">Cell membrane</location>
        <topology evidence="1">Multi-pass membrane protein</topology>
    </subcellularLocation>
</comment>
<dbReference type="Pfam" id="PF13231">
    <property type="entry name" value="PMT_2"/>
    <property type="match status" value="1"/>
</dbReference>
<evidence type="ECO:0000256" key="6">
    <source>
        <dbReference type="ARBA" id="ARBA00022989"/>
    </source>
</evidence>
<evidence type="ECO:0000259" key="11">
    <source>
        <dbReference type="Pfam" id="PF24878"/>
    </source>
</evidence>
<name>A0AAJ1SUI3_9MICC</name>
<evidence type="ECO:0000256" key="2">
    <source>
        <dbReference type="ARBA" id="ARBA00022475"/>
    </source>
</evidence>
<feature type="compositionally biased region" description="Low complexity" evidence="8">
    <location>
        <begin position="38"/>
        <end position="51"/>
    </location>
</feature>
<dbReference type="PANTHER" id="PTHR33908:SF3">
    <property type="entry name" value="UNDECAPRENYL PHOSPHATE-ALPHA-4-AMINO-4-DEOXY-L-ARABINOSE ARABINOSYL TRANSFERASE"/>
    <property type="match status" value="1"/>
</dbReference>
<dbReference type="GO" id="GO:0016763">
    <property type="term" value="F:pentosyltransferase activity"/>
    <property type="evidence" value="ECO:0007669"/>
    <property type="project" value="TreeGrafter"/>
</dbReference>
<feature type="transmembrane region" description="Helical" evidence="9">
    <location>
        <begin position="138"/>
        <end position="159"/>
    </location>
</feature>
<keyword evidence="7 9" id="KW-0472">Membrane</keyword>
<feature type="region of interest" description="Disordered" evidence="8">
    <location>
        <begin position="1"/>
        <end position="58"/>
    </location>
</feature>